<evidence type="ECO:0000313" key="1">
    <source>
        <dbReference type="EMBL" id="BCY26255.1"/>
    </source>
</evidence>
<dbReference type="GO" id="GO:0016811">
    <property type="term" value="F:hydrolase activity, acting on carbon-nitrogen (but not peptide) bonds, in linear amides"/>
    <property type="evidence" value="ECO:0007669"/>
    <property type="project" value="UniProtKB-ARBA"/>
</dbReference>
<dbReference type="EMBL" id="AP024747">
    <property type="protein sequence ID" value="BCY26255.1"/>
    <property type="molecule type" value="Genomic_DNA"/>
</dbReference>
<proteinExistence type="predicted"/>
<sequence length="155" mass="16092">MSFYDLGMTSHIVDQIDPAFVIHGGAGNVPSRTGEEAAKSRCSLRQAFPAGQQALVVSACNTAIAAAMTMEDDPLFNVRRGGVLTANETVETDSAIMTGDGPVGAVVRDRHGHLAAASSISGLIDVNSSGQLVVCHMSASMPVAWPDHDDILTSV</sequence>
<gene>
    <name evidence="1" type="ORF">KB1_22450</name>
</gene>
<dbReference type="InterPro" id="IPR000246">
    <property type="entry name" value="Peptidase_T2"/>
</dbReference>
<dbReference type="InterPro" id="IPR029055">
    <property type="entry name" value="Ntn_hydrolases_N"/>
</dbReference>
<dbReference type="SUPFAM" id="SSF56235">
    <property type="entry name" value="N-terminal nucleophile aminohydrolases (Ntn hydrolases)"/>
    <property type="match status" value="1"/>
</dbReference>
<protein>
    <recommendedName>
        <fullName evidence="3">Asparaginase</fullName>
    </recommendedName>
</protein>
<organism evidence="1 2">
    <name type="scientific">Cutibacterium modestum</name>
    <dbReference type="NCBI Taxonomy" id="2559073"/>
    <lineage>
        <taxon>Bacteria</taxon>
        <taxon>Bacillati</taxon>
        <taxon>Actinomycetota</taxon>
        <taxon>Actinomycetes</taxon>
        <taxon>Propionibacteriales</taxon>
        <taxon>Propionibacteriaceae</taxon>
        <taxon>Cutibacterium</taxon>
    </lineage>
</organism>
<accession>A0AAD1NWK9</accession>
<dbReference type="PANTHER" id="PTHR10188:SF6">
    <property type="entry name" value="N(4)-(BETA-N-ACETYLGLUCOSAMINYL)-L-ASPARAGINASE"/>
    <property type="match status" value="1"/>
</dbReference>
<dbReference type="AlphaFoldDB" id="A0AAD1NWK9"/>
<reference evidence="1" key="1">
    <citation type="submission" date="2021-06" db="EMBL/GenBank/DDBJ databases">
        <title>Genome sequence of Cutibacterium modestum strain KB17-24694.</title>
        <authorList>
            <person name="Dekio I."/>
            <person name="Asahina A."/>
            <person name="Nishida M."/>
        </authorList>
    </citation>
    <scope>NUCLEOTIDE SEQUENCE</scope>
    <source>
        <strain evidence="1">KB17-24694</strain>
    </source>
</reference>
<evidence type="ECO:0000313" key="2">
    <source>
        <dbReference type="Proteomes" id="UP000825072"/>
    </source>
</evidence>
<dbReference type="Pfam" id="PF01112">
    <property type="entry name" value="Asparaginase_2"/>
    <property type="match status" value="1"/>
</dbReference>
<dbReference type="PANTHER" id="PTHR10188">
    <property type="entry name" value="L-ASPARAGINASE"/>
    <property type="match status" value="1"/>
</dbReference>
<dbReference type="Proteomes" id="UP000825072">
    <property type="component" value="Chromosome 1"/>
</dbReference>
<name>A0AAD1NWK9_9ACTN</name>
<evidence type="ECO:0008006" key="3">
    <source>
        <dbReference type="Google" id="ProtNLM"/>
    </source>
</evidence>